<dbReference type="GO" id="GO:0006352">
    <property type="term" value="P:DNA-templated transcription initiation"/>
    <property type="evidence" value="ECO:0007669"/>
    <property type="project" value="InterPro"/>
</dbReference>
<dbReference type="Proteomes" id="UP000237662">
    <property type="component" value="Unassembled WGS sequence"/>
</dbReference>
<feature type="domain" description="RNA polymerase sigma factor 70 region 4 type 2" evidence="6">
    <location>
        <begin position="117"/>
        <end position="168"/>
    </location>
</feature>
<keyword evidence="3" id="KW-0731">Sigma factor</keyword>
<dbReference type="Gene3D" id="1.10.1740.10">
    <property type="match status" value="1"/>
</dbReference>
<dbReference type="InterPro" id="IPR039425">
    <property type="entry name" value="RNA_pol_sigma-70-like"/>
</dbReference>
<dbReference type="InterPro" id="IPR013324">
    <property type="entry name" value="RNA_pol_sigma_r3/r4-like"/>
</dbReference>
<protein>
    <submittedName>
        <fullName evidence="7">RNA polymerase sigma-70 factor (ECF subfamily)</fullName>
    </submittedName>
</protein>
<comment type="caution">
    <text evidence="7">The sequence shown here is derived from an EMBL/GenBank/DDBJ whole genome shotgun (WGS) entry which is preliminary data.</text>
</comment>
<dbReference type="InterPro" id="IPR013249">
    <property type="entry name" value="RNA_pol_sigma70_r4_t2"/>
</dbReference>
<evidence type="ECO:0000256" key="4">
    <source>
        <dbReference type="ARBA" id="ARBA00023163"/>
    </source>
</evidence>
<reference evidence="7 8" key="1">
    <citation type="submission" date="2018-02" db="EMBL/GenBank/DDBJ databases">
        <title>Genomic Encyclopedia of Archaeal and Bacterial Type Strains, Phase II (KMG-II): from individual species to whole genera.</title>
        <authorList>
            <person name="Goeker M."/>
        </authorList>
    </citation>
    <scope>NUCLEOTIDE SEQUENCE [LARGE SCALE GENOMIC DNA]</scope>
    <source>
        <strain evidence="7 8">DSM 29526</strain>
    </source>
</reference>
<dbReference type="GO" id="GO:0016987">
    <property type="term" value="F:sigma factor activity"/>
    <property type="evidence" value="ECO:0007669"/>
    <property type="project" value="UniProtKB-KW"/>
</dbReference>
<accession>A0A2S6I7B8</accession>
<keyword evidence="4" id="KW-0804">Transcription</keyword>
<dbReference type="Gene3D" id="1.10.10.10">
    <property type="entry name" value="Winged helix-like DNA-binding domain superfamily/Winged helix DNA-binding domain"/>
    <property type="match status" value="1"/>
</dbReference>
<dbReference type="InterPro" id="IPR036388">
    <property type="entry name" value="WH-like_DNA-bd_sf"/>
</dbReference>
<evidence type="ECO:0000259" key="6">
    <source>
        <dbReference type="Pfam" id="PF08281"/>
    </source>
</evidence>
<dbReference type="Pfam" id="PF04542">
    <property type="entry name" value="Sigma70_r2"/>
    <property type="match status" value="1"/>
</dbReference>
<dbReference type="InterPro" id="IPR014327">
    <property type="entry name" value="RNA_pol_sigma70_bacteroid"/>
</dbReference>
<feature type="domain" description="RNA polymerase sigma-70 region 2" evidence="5">
    <location>
        <begin position="20"/>
        <end position="86"/>
    </location>
</feature>
<dbReference type="InterPro" id="IPR013325">
    <property type="entry name" value="RNA_pol_sigma_r2"/>
</dbReference>
<evidence type="ECO:0000259" key="5">
    <source>
        <dbReference type="Pfam" id="PF04542"/>
    </source>
</evidence>
<gene>
    <name evidence="7" type="ORF">CLV84_0334</name>
</gene>
<dbReference type="AlphaFoldDB" id="A0A2S6I7B8"/>
<dbReference type="EMBL" id="PTJC01000005">
    <property type="protein sequence ID" value="PPK87394.1"/>
    <property type="molecule type" value="Genomic_DNA"/>
</dbReference>
<comment type="similarity">
    <text evidence="1">Belongs to the sigma-70 factor family. ECF subfamily.</text>
</comment>
<keyword evidence="2" id="KW-0805">Transcription regulation</keyword>
<keyword evidence="8" id="KW-1185">Reference proteome</keyword>
<dbReference type="InterPro" id="IPR007627">
    <property type="entry name" value="RNA_pol_sigma70_r2"/>
</dbReference>
<dbReference type="PANTHER" id="PTHR43133:SF46">
    <property type="entry name" value="RNA POLYMERASE SIGMA-70 FACTOR ECF SUBFAMILY"/>
    <property type="match status" value="1"/>
</dbReference>
<dbReference type="Pfam" id="PF08281">
    <property type="entry name" value="Sigma70_r4_2"/>
    <property type="match status" value="1"/>
</dbReference>
<name>A0A2S6I7B8_9BACT</name>
<dbReference type="NCBIfam" id="TIGR02937">
    <property type="entry name" value="sigma70-ECF"/>
    <property type="match status" value="1"/>
</dbReference>
<dbReference type="OrthoDB" id="1524077at2"/>
<dbReference type="RefSeq" id="WP_104418000.1">
    <property type="nucleotide sequence ID" value="NZ_PTJC01000005.1"/>
</dbReference>
<dbReference type="GO" id="GO:0003677">
    <property type="term" value="F:DNA binding"/>
    <property type="evidence" value="ECO:0007669"/>
    <property type="project" value="InterPro"/>
</dbReference>
<evidence type="ECO:0000256" key="1">
    <source>
        <dbReference type="ARBA" id="ARBA00010641"/>
    </source>
</evidence>
<dbReference type="InterPro" id="IPR014284">
    <property type="entry name" value="RNA_pol_sigma-70_dom"/>
</dbReference>
<sequence>MEPAKIDDIKAGNVAAFRALFDAEYDRLANFALRYVGETAVAEDIVQDVFVALWSKRAELSIQVSLKAYLYQSVRNGCLNHLKSRKVRTTYAASVDARHWEHPTLEEQIDAESLGRMVQRCVTEMPKERQRIFRLSREEGLKYREIAVELGLSVKTVEAQMGKALQFLRGRLSDFLPLLLLNWMYTFFHVP</sequence>
<organism evidence="7 8">
    <name type="scientific">Neolewinella xylanilytica</name>
    <dbReference type="NCBI Taxonomy" id="1514080"/>
    <lineage>
        <taxon>Bacteria</taxon>
        <taxon>Pseudomonadati</taxon>
        <taxon>Bacteroidota</taxon>
        <taxon>Saprospiria</taxon>
        <taxon>Saprospirales</taxon>
        <taxon>Lewinellaceae</taxon>
        <taxon>Neolewinella</taxon>
    </lineage>
</organism>
<evidence type="ECO:0000313" key="7">
    <source>
        <dbReference type="EMBL" id="PPK87394.1"/>
    </source>
</evidence>
<evidence type="ECO:0000256" key="3">
    <source>
        <dbReference type="ARBA" id="ARBA00023082"/>
    </source>
</evidence>
<dbReference type="SUPFAM" id="SSF88659">
    <property type="entry name" value="Sigma3 and sigma4 domains of RNA polymerase sigma factors"/>
    <property type="match status" value="1"/>
</dbReference>
<dbReference type="PANTHER" id="PTHR43133">
    <property type="entry name" value="RNA POLYMERASE ECF-TYPE SIGMA FACTO"/>
    <property type="match status" value="1"/>
</dbReference>
<proteinExistence type="inferred from homology"/>
<evidence type="ECO:0000256" key="2">
    <source>
        <dbReference type="ARBA" id="ARBA00023015"/>
    </source>
</evidence>
<evidence type="ECO:0000313" key="8">
    <source>
        <dbReference type="Proteomes" id="UP000237662"/>
    </source>
</evidence>
<dbReference type="NCBIfam" id="TIGR02985">
    <property type="entry name" value="Sig70_bacteroi1"/>
    <property type="match status" value="1"/>
</dbReference>
<dbReference type="SUPFAM" id="SSF88946">
    <property type="entry name" value="Sigma2 domain of RNA polymerase sigma factors"/>
    <property type="match status" value="1"/>
</dbReference>